<comment type="caution">
    <text evidence="4">The sequence shown here is derived from an EMBL/GenBank/DDBJ whole genome shotgun (WGS) entry which is preliminary data.</text>
</comment>
<keyword evidence="3" id="KW-0119">Carbohydrate metabolism</keyword>
<keyword evidence="4" id="KW-0418">Kinase</keyword>
<evidence type="ECO:0000256" key="3">
    <source>
        <dbReference type="ARBA" id="ARBA00022629"/>
    </source>
</evidence>
<dbReference type="PANTHER" id="PTHR18964">
    <property type="entry name" value="ROK (REPRESSOR, ORF, KINASE) FAMILY"/>
    <property type="match status" value="1"/>
</dbReference>
<comment type="function">
    <text evidence="1">Transcriptional repressor of xylose-utilizing enzymes.</text>
</comment>
<dbReference type="OrthoDB" id="9796533at2"/>
<dbReference type="PROSITE" id="PS01125">
    <property type="entry name" value="ROK"/>
    <property type="match status" value="1"/>
</dbReference>
<dbReference type="EMBL" id="AYYI01000002">
    <property type="protein sequence ID" value="KRN00169.1"/>
    <property type="molecule type" value="Genomic_DNA"/>
</dbReference>
<dbReference type="InterPro" id="IPR036390">
    <property type="entry name" value="WH_DNA-bd_sf"/>
</dbReference>
<dbReference type="Gene3D" id="1.10.10.10">
    <property type="entry name" value="Winged helix-like DNA-binding domain superfamily/Winged helix DNA-binding domain"/>
    <property type="match status" value="1"/>
</dbReference>
<evidence type="ECO:0000256" key="2">
    <source>
        <dbReference type="ARBA" id="ARBA00006479"/>
    </source>
</evidence>
<dbReference type="GO" id="GO:0042732">
    <property type="term" value="P:D-xylose metabolic process"/>
    <property type="evidence" value="ECO:0007669"/>
    <property type="project" value="UniProtKB-KW"/>
</dbReference>
<dbReference type="InterPro" id="IPR000600">
    <property type="entry name" value="ROK"/>
</dbReference>
<dbReference type="SUPFAM" id="SSF46785">
    <property type="entry name" value="Winged helix' DNA-binding domain"/>
    <property type="match status" value="1"/>
</dbReference>
<dbReference type="InterPro" id="IPR036388">
    <property type="entry name" value="WH-like_DNA-bd_sf"/>
</dbReference>
<proteinExistence type="inferred from homology"/>
<evidence type="ECO:0000256" key="1">
    <source>
        <dbReference type="ARBA" id="ARBA00002486"/>
    </source>
</evidence>
<gene>
    <name evidence="4" type="ORF">FC24_GL000555</name>
</gene>
<dbReference type="InterPro" id="IPR043129">
    <property type="entry name" value="ATPase_NBD"/>
</dbReference>
<reference evidence="4 5" key="1">
    <citation type="journal article" date="2015" name="Genome Announc.">
        <title>Expanding the biotechnology potential of lactobacilli through comparative genomics of 213 strains and associated genera.</title>
        <authorList>
            <person name="Sun Z."/>
            <person name="Harris H.M."/>
            <person name="McCann A."/>
            <person name="Guo C."/>
            <person name="Argimon S."/>
            <person name="Zhang W."/>
            <person name="Yang X."/>
            <person name="Jeffery I.B."/>
            <person name="Cooney J.C."/>
            <person name="Kagawa T.F."/>
            <person name="Liu W."/>
            <person name="Song Y."/>
            <person name="Salvetti E."/>
            <person name="Wrobel A."/>
            <person name="Rasinkangas P."/>
            <person name="Parkhill J."/>
            <person name="Rea M.C."/>
            <person name="O'Sullivan O."/>
            <person name="Ritari J."/>
            <person name="Douillard F.P."/>
            <person name="Paul Ross R."/>
            <person name="Yang R."/>
            <person name="Briner A.E."/>
            <person name="Felis G.E."/>
            <person name="de Vos W.M."/>
            <person name="Barrangou R."/>
            <person name="Klaenhammer T.R."/>
            <person name="Caufield P.W."/>
            <person name="Cui Y."/>
            <person name="Zhang H."/>
            <person name="O'Toole P.W."/>
        </authorList>
    </citation>
    <scope>NUCLEOTIDE SEQUENCE [LARGE SCALE GENOMIC DNA]</scope>
    <source>
        <strain evidence="4 5">DSM 20253</strain>
    </source>
</reference>
<name>A0A0R2D8E6_9LACO</name>
<dbReference type="PANTHER" id="PTHR18964:SF149">
    <property type="entry name" value="BIFUNCTIONAL UDP-N-ACETYLGLUCOSAMINE 2-EPIMERASE_N-ACETYLMANNOSAMINE KINASE"/>
    <property type="match status" value="1"/>
</dbReference>
<dbReference type="AlphaFoldDB" id="A0A0R2D8E6"/>
<dbReference type="GO" id="GO:0016301">
    <property type="term" value="F:kinase activity"/>
    <property type="evidence" value="ECO:0007669"/>
    <property type="project" value="UniProtKB-KW"/>
</dbReference>
<keyword evidence="4" id="KW-0808">Transferase</keyword>
<accession>A0A0R2D8E6</accession>
<keyword evidence="5" id="KW-1185">Reference proteome</keyword>
<keyword evidence="3" id="KW-0859">Xylose metabolism</keyword>
<dbReference type="Proteomes" id="UP000051638">
    <property type="component" value="Unassembled WGS sequence"/>
</dbReference>
<comment type="similarity">
    <text evidence="2">Belongs to the ROK (NagC/XylR) family.</text>
</comment>
<dbReference type="Pfam" id="PF00480">
    <property type="entry name" value="ROK"/>
    <property type="match status" value="1"/>
</dbReference>
<organism evidence="4 5">
    <name type="scientific">Loigolactobacillus rennini DSM 20253</name>
    <dbReference type="NCBI Taxonomy" id="1423796"/>
    <lineage>
        <taxon>Bacteria</taxon>
        <taxon>Bacillati</taxon>
        <taxon>Bacillota</taxon>
        <taxon>Bacilli</taxon>
        <taxon>Lactobacillales</taxon>
        <taxon>Lactobacillaceae</taxon>
        <taxon>Loigolactobacillus</taxon>
    </lineage>
</organism>
<evidence type="ECO:0000313" key="4">
    <source>
        <dbReference type="EMBL" id="KRN00169.1"/>
    </source>
</evidence>
<dbReference type="SUPFAM" id="SSF53067">
    <property type="entry name" value="Actin-like ATPase domain"/>
    <property type="match status" value="1"/>
</dbReference>
<sequence>MAKAVKRESFHQRNLNLVLQQVINGAPISRIDIARNLKMNKSSITTLYNEVEQQGYLKEIGIGSASKSGGRKPILVALNEKYGYTISVDLGYRHLHVMTNYLDGTIVGYARIETGPRNITAIMKLIDQQIDQAIATVTSEHGLLGIAFSIHGIVDQTQIINSPFLNMADVDLYQRYTDKYRVPVVLENEANLSAVFERDFNDAQQKNNIICVSIHKGIGAGIILNRQLYHGYKGAAGEIGRSLMFSTDPQKNQYDYDKVENFCSEDAILNTVAQQKQLSQLTREDLVQLVAKDDQVVQNVLDLFITSIARIIFNASVSFAPEDIYLNSPLVETLPATFKAIKATTSELGMIPQLHLTAQRYGYVTLLGACSLITHHVLGLDGYDLRFTTPAQT</sequence>
<dbReference type="STRING" id="1423796.FC24_GL000555"/>
<dbReference type="Gene3D" id="3.30.420.40">
    <property type="match status" value="2"/>
</dbReference>
<dbReference type="RefSeq" id="WP_057872863.1">
    <property type="nucleotide sequence ID" value="NZ_AYYI01000002.1"/>
</dbReference>
<dbReference type="PATRIC" id="fig|1423796.3.peg.571"/>
<evidence type="ECO:0000313" key="5">
    <source>
        <dbReference type="Proteomes" id="UP000051638"/>
    </source>
</evidence>
<protein>
    <submittedName>
        <fullName evidence="4">Transcriptional regulator sugar kinase, xylose operon regulator</fullName>
    </submittedName>
</protein>
<dbReference type="InterPro" id="IPR049874">
    <property type="entry name" value="ROK_cs"/>
</dbReference>